<proteinExistence type="predicted"/>
<dbReference type="EMBL" id="JAGFNK010000082">
    <property type="protein sequence ID" value="KAI9508682.1"/>
    <property type="molecule type" value="Genomic_DNA"/>
</dbReference>
<evidence type="ECO:0000313" key="1">
    <source>
        <dbReference type="EMBL" id="KAI9508682.1"/>
    </source>
</evidence>
<evidence type="ECO:0000313" key="2">
    <source>
        <dbReference type="Proteomes" id="UP001207468"/>
    </source>
</evidence>
<keyword evidence="2" id="KW-1185">Reference proteome</keyword>
<gene>
    <name evidence="1" type="ORF">F5148DRAFT_1148875</name>
</gene>
<protein>
    <submittedName>
        <fullName evidence="1">Uncharacterized protein</fullName>
    </submittedName>
</protein>
<comment type="caution">
    <text evidence="1">The sequence shown here is derived from an EMBL/GenBank/DDBJ whole genome shotgun (WGS) entry which is preliminary data.</text>
</comment>
<reference evidence="1" key="1">
    <citation type="submission" date="2021-03" db="EMBL/GenBank/DDBJ databases">
        <title>Evolutionary priming and transition to the ectomycorrhizal habit in an iconic lineage of mushroom-forming fungi: is preadaptation a requirement?</title>
        <authorList>
            <consortium name="DOE Joint Genome Institute"/>
            <person name="Looney B.P."/>
            <person name="Miyauchi S."/>
            <person name="Morin E."/>
            <person name="Drula E."/>
            <person name="Courty P.E."/>
            <person name="Chicoki N."/>
            <person name="Fauchery L."/>
            <person name="Kohler A."/>
            <person name="Kuo A."/>
            <person name="LaButti K."/>
            <person name="Pangilinan J."/>
            <person name="Lipzen A."/>
            <person name="Riley R."/>
            <person name="Andreopoulos W."/>
            <person name="He G."/>
            <person name="Johnson J."/>
            <person name="Barry K.W."/>
            <person name="Grigoriev I.V."/>
            <person name="Nagy L."/>
            <person name="Hibbett D."/>
            <person name="Henrissat B."/>
            <person name="Matheny P.B."/>
            <person name="Labbe J."/>
            <person name="Martin A.F."/>
        </authorList>
    </citation>
    <scope>NUCLEOTIDE SEQUENCE</scope>
    <source>
        <strain evidence="1">BPL698</strain>
    </source>
</reference>
<dbReference type="Proteomes" id="UP001207468">
    <property type="component" value="Unassembled WGS sequence"/>
</dbReference>
<name>A0ACC0UCX2_9AGAM</name>
<accession>A0ACC0UCX2</accession>
<sequence>MYRCITLRSYAIRGSAQSIQQPHAHSHTRTITTVGPRLSAGPTGPTIDKAEGVAGLVAAATLWYYYANAESAHANKEREGPRLGKSAEGGHERTVSDATRTAKERSQDVFKSGDAKYQEVKTEAEAKVGATKDQIGQTFERGKRQALGHCGTLWRLFYVVYSVSVFTRLCAPSQLNAFLGPMTRSKRPFCPHLRRNKGKKTRSNDYTPDTSAQ</sequence>
<organism evidence="1 2">
    <name type="scientific">Russula earlei</name>
    <dbReference type="NCBI Taxonomy" id="71964"/>
    <lineage>
        <taxon>Eukaryota</taxon>
        <taxon>Fungi</taxon>
        <taxon>Dikarya</taxon>
        <taxon>Basidiomycota</taxon>
        <taxon>Agaricomycotina</taxon>
        <taxon>Agaricomycetes</taxon>
        <taxon>Russulales</taxon>
        <taxon>Russulaceae</taxon>
        <taxon>Russula</taxon>
    </lineage>
</organism>